<evidence type="ECO:0000313" key="4">
    <source>
        <dbReference type="Proteomes" id="UP001139887"/>
    </source>
</evidence>
<proteinExistence type="inferred from homology"/>
<dbReference type="SUPFAM" id="SSF54518">
    <property type="entry name" value="Tubby C-terminal domain-like"/>
    <property type="match status" value="1"/>
</dbReference>
<dbReference type="InterPro" id="IPR025659">
    <property type="entry name" value="Tubby-like_C"/>
</dbReference>
<name>A0A9W8M0P3_9FUNG</name>
<comment type="similarity">
    <text evidence="1">Belongs to the TUB family.</text>
</comment>
<dbReference type="OrthoDB" id="8775810at2759"/>
<organism evidence="3 4">
    <name type="scientific">Coemansia brasiliensis</name>
    <dbReference type="NCBI Taxonomy" id="2650707"/>
    <lineage>
        <taxon>Eukaryota</taxon>
        <taxon>Fungi</taxon>
        <taxon>Fungi incertae sedis</taxon>
        <taxon>Zoopagomycota</taxon>
        <taxon>Kickxellomycotina</taxon>
        <taxon>Kickxellomycetes</taxon>
        <taxon>Kickxellales</taxon>
        <taxon>Kickxellaceae</taxon>
        <taxon>Coemansia</taxon>
    </lineage>
</organism>
<dbReference type="Gene3D" id="3.20.90.10">
    <property type="entry name" value="Tubby Protein, Chain A"/>
    <property type="match status" value="1"/>
</dbReference>
<feature type="domain" description="Tubby C-terminal" evidence="2">
    <location>
        <begin position="14"/>
        <end position="262"/>
    </location>
</feature>
<evidence type="ECO:0000313" key="3">
    <source>
        <dbReference type="EMBL" id="KAJ2850805.1"/>
    </source>
</evidence>
<reference evidence="3" key="1">
    <citation type="submission" date="2022-07" db="EMBL/GenBank/DDBJ databases">
        <title>Phylogenomic reconstructions and comparative analyses of Kickxellomycotina fungi.</title>
        <authorList>
            <person name="Reynolds N.K."/>
            <person name="Stajich J.E."/>
            <person name="Barry K."/>
            <person name="Grigoriev I.V."/>
            <person name="Crous P."/>
            <person name="Smith M.E."/>
        </authorList>
    </citation>
    <scope>NUCLEOTIDE SEQUENCE</scope>
    <source>
        <strain evidence="3">NRRL 1566</strain>
    </source>
</reference>
<keyword evidence="4" id="KW-1185">Reference proteome</keyword>
<dbReference type="Pfam" id="PF01167">
    <property type="entry name" value="Tub"/>
    <property type="match status" value="1"/>
</dbReference>
<dbReference type="EMBL" id="JANBUW010000023">
    <property type="protein sequence ID" value="KAJ2850805.1"/>
    <property type="molecule type" value="Genomic_DNA"/>
</dbReference>
<dbReference type="PANTHER" id="PTHR16517:SF7">
    <property type="entry name" value="PROTEIN KING TUBBY"/>
    <property type="match status" value="1"/>
</dbReference>
<protein>
    <submittedName>
        <fullName evidence="3">Tubby- protein 2</fullName>
    </submittedName>
</protein>
<evidence type="ECO:0000256" key="1">
    <source>
        <dbReference type="ARBA" id="ARBA00007129"/>
    </source>
</evidence>
<accession>A0A9W8M0P3</accession>
<dbReference type="AlphaFoldDB" id="A0A9W8M0P3"/>
<gene>
    <name evidence="3" type="primary">TULP2</name>
    <name evidence="3" type="ORF">IWW36_001620</name>
</gene>
<dbReference type="Proteomes" id="UP001139887">
    <property type="component" value="Unassembled WGS sequence"/>
</dbReference>
<dbReference type="InterPro" id="IPR000007">
    <property type="entry name" value="Tubby_C"/>
</dbReference>
<evidence type="ECO:0000259" key="2">
    <source>
        <dbReference type="Pfam" id="PF01167"/>
    </source>
</evidence>
<dbReference type="PRINTS" id="PR01573">
    <property type="entry name" value="SUPERTUBBY"/>
</dbReference>
<dbReference type="PANTHER" id="PTHR16517">
    <property type="entry name" value="TUBBY-RELATED"/>
    <property type="match status" value="1"/>
</dbReference>
<sequence>MYEEQVLPRIDQLQRTVPLASLLRCRLMRSQLNGKQTCLDLYEENDDDGLEDELEDELGPWLMRAIHSRDALGRHTYTIYLPPNQHDLQANRDFGEPVGRVTSNTMGSTFWIYERANESEKGDQHQWQETCVVLYKVSLLGKRGPRTMKVIVRAVDKDGKVMNSPLDSQPLLERYKRRETDTHLIILENKRPQWSAEIGSFVLDFFNRMLMPSVKNFHLVHPEDVDYTVVQFGKGSPNMFTLDIRYPLNPIVALGIAISSIQHKLACP</sequence>
<comment type="caution">
    <text evidence="3">The sequence shown here is derived from an EMBL/GenBank/DDBJ whole genome shotgun (WGS) entry which is preliminary data.</text>
</comment>